<proteinExistence type="predicted"/>
<reference evidence="1" key="1">
    <citation type="submission" date="2015-12" db="EMBL/GenBank/DDBJ databases">
        <title>De novo transcriptome assembly of four potential Pierce s Disease insect vectors from Arizona vineyards.</title>
        <authorList>
            <person name="Tassone E.E."/>
        </authorList>
    </citation>
    <scope>NUCLEOTIDE SEQUENCE</scope>
</reference>
<feature type="non-terminal residue" evidence="1">
    <location>
        <position position="1"/>
    </location>
</feature>
<sequence>EERLYDRFHLNYSGFQVLFCDSGEIWKDARKMADSDYHILPKVQCQIVFSNSVKPDYKQLPRHKLNFSITSLKWNLSDRKIGCVLDFLDNVPLPSANTVHISVSTVAALATKDNDFGEDIFLLGPSIFRLGKIKSTLVDAEMTKKSKPLNTVSKSTPKMAMLEVDKMFTSSEHSDEESELWAR</sequence>
<protein>
    <submittedName>
        <fullName evidence="1">Uncharacterized protein</fullName>
    </submittedName>
</protein>
<gene>
    <name evidence="1" type="ORF">g.17126</name>
</gene>
<name>A0A1B6CY10_9HEMI</name>
<feature type="non-terminal residue" evidence="1">
    <location>
        <position position="183"/>
    </location>
</feature>
<dbReference type="AlphaFoldDB" id="A0A1B6CY10"/>
<accession>A0A1B6CY10</accession>
<dbReference type="EMBL" id="GEDC01019007">
    <property type="protein sequence ID" value="JAS18291.1"/>
    <property type="molecule type" value="Transcribed_RNA"/>
</dbReference>
<evidence type="ECO:0000313" key="1">
    <source>
        <dbReference type="EMBL" id="JAS18291.1"/>
    </source>
</evidence>
<organism evidence="1">
    <name type="scientific">Clastoptera arizonana</name>
    <name type="common">Arizona spittle bug</name>
    <dbReference type="NCBI Taxonomy" id="38151"/>
    <lineage>
        <taxon>Eukaryota</taxon>
        <taxon>Metazoa</taxon>
        <taxon>Ecdysozoa</taxon>
        <taxon>Arthropoda</taxon>
        <taxon>Hexapoda</taxon>
        <taxon>Insecta</taxon>
        <taxon>Pterygota</taxon>
        <taxon>Neoptera</taxon>
        <taxon>Paraneoptera</taxon>
        <taxon>Hemiptera</taxon>
        <taxon>Auchenorrhyncha</taxon>
        <taxon>Cercopoidea</taxon>
        <taxon>Clastopteridae</taxon>
        <taxon>Clastoptera</taxon>
    </lineage>
</organism>